<dbReference type="InterPro" id="IPR036388">
    <property type="entry name" value="WH-like_DNA-bd_sf"/>
</dbReference>
<dbReference type="GO" id="GO:0003700">
    <property type="term" value="F:DNA-binding transcription factor activity"/>
    <property type="evidence" value="ECO:0007669"/>
    <property type="project" value="InterPro"/>
</dbReference>
<dbReference type="InterPro" id="IPR009057">
    <property type="entry name" value="Homeodomain-like_sf"/>
</dbReference>
<feature type="non-terminal residue" evidence="2">
    <location>
        <position position="68"/>
    </location>
</feature>
<gene>
    <name evidence="2" type="ORF">RYX45_25755</name>
</gene>
<dbReference type="GO" id="GO:0097367">
    <property type="term" value="F:carbohydrate derivative binding"/>
    <property type="evidence" value="ECO:0007669"/>
    <property type="project" value="InterPro"/>
</dbReference>
<accession>A0AAJ2U6K9</accession>
<evidence type="ECO:0000313" key="3">
    <source>
        <dbReference type="Proteomes" id="UP001285636"/>
    </source>
</evidence>
<dbReference type="Gene3D" id="1.10.10.10">
    <property type="entry name" value="Winged helix-like DNA-binding domain superfamily/Winged helix DNA-binding domain"/>
    <property type="match status" value="1"/>
</dbReference>
<dbReference type="RefSeq" id="WP_369293428.1">
    <property type="nucleotide sequence ID" value="NZ_JAWJAY010001663.1"/>
</dbReference>
<dbReference type="PANTHER" id="PTHR30514:SF21">
    <property type="entry name" value="RPIR-FAMILY TRANSCRIPTIONAL REGULATOR"/>
    <property type="match status" value="1"/>
</dbReference>
<evidence type="ECO:0000313" key="2">
    <source>
        <dbReference type="EMBL" id="MDV2888571.1"/>
    </source>
</evidence>
<dbReference type="PANTHER" id="PTHR30514">
    <property type="entry name" value="GLUCOKINASE"/>
    <property type="match status" value="1"/>
</dbReference>
<dbReference type="SUPFAM" id="SSF46689">
    <property type="entry name" value="Homeodomain-like"/>
    <property type="match status" value="1"/>
</dbReference>
<proteinExistence type="predicted"/>
<protein>
    <submittedName>
        <fullName evidence="2">MurR/RpiR family transcriptional regulator</fullName>
    </submittedName>
</protein>
<dbReference type="PROSITE" id="PS51071">
    <property type="entry name" value="HTH_RPIR"/>
    <property type="match status" value="1"/>
</dbReference>
<dbReference type="InterPro" id="IPR047640">
    <property type="entry name" value="RpiR-like"/>
</dbReference>
<dbReference type="AlphaFoldDB" id="A0AAJ2U6K9"/>
<organism evidence="2 3">
    <name type="scientific">Alkalihalophilus pseudofirmus</name>
    <name type="common">Bacillus pseudofirmus</name>
    <dbReference type="NCBI Taxonomy" id="79885"/>
    <lineage>
        <taxon>Bacteria</taxon>
        <taxon>Bacillati</taxon>
        <taxon>Bacillota</taxon>
        <taxon>Bacilli</taxon>
        <taxon>Bacillales</taxon>
        <taxon>Bacillaceae</taxon>
        <taxon>Alkalihalophilus</taxon>
    </lineage>
</organism>
<sequence>MIDISKLIQGKNLTELDVQLLQYIIDNLDNVLQKGVRTIAKENYTSPATVIRLSKKMGYSGFVDMYYK</sequence>
<name>A0AAJ2U6K9_ALKPS</name>
<dbReference type="Pfam" id="PF01418">
    <property type="entry name" value="HTH_6"/>
    <property type="match status" value="1"/>
</dbReference>
<dbReference type="Proteomes" id="UP001285636">
    <property type="component" value="Unassembled WGS sequence"/>
</dbReference>
<evidence type="ECO:0000259" key="1">
    <source>
        <dbReference type="PROSITE" id="PS51071"/>
    </source>
</evidence>
<dbReference type="InterPro" id="IPR000281">
    <property type="entry name" value="HTH_RpiR"/>
</dbReference>
<comment type="caution">
    <text evidence="2">The sequence shown here is derived from an EMBL/GenBank/DDBJ whole genome shotgun (WGS) entry which is preliminary data.</text>
</comment>
<dbReference type="GO" id="GO:0003677">
    <property type="term" value="F:DNA binding"/>
    <property type="evidence" value="ECO:0007669"/>
    <property type="project" value="InterPro"/>
</dbReference>
<reference evidence="2" key="1">
    <citation type="submission" date="2023-10" db="EMBL/GenBank/DDBJ databases">
        <title>Screening of Alkalihalophilus pseudofirmusBZ-TG-HK211 and Its Alleviation of Salt Stress on Rapeseed Growth.</title>
        <authorList>
            <person name="Zhao B."/>
            <person name="Guo T."/>
        </authorList>
    </citation>
    <scope>NUCLEOTIDE SEQUENCE</scope>
    <source>
        <strain evidence="2">BZ-TG-HK211</strain>
    </source>
</reference>
<feature type="domain" description="HTH rpiR-type" evidence="1">
    <location>
        <begin position="1"/>
        <end position="68"/>
    </location>
</feature>
<dbReference type="EMBL" id="JAWJAY010001663">
    <property type="protein sequence ID" value="MDV2888571.1"/>
    <property type="molecule type" value="Genomic_DNA"/>
</dbReference>